<evidence type="ECO:0000256" key="1">
    <source>
        <dbReference type="SAM" id="MobiDB-lite"/>
    </source>
</evidence>
<dbReference type="GO" id="GO:0016747">
    <property type="term" value="F:acyltransferase activity, transferring groups other than amino-acyl groups"/>
    <property type="evidence" value="ECO:0007669"/>
    <property type="project" value="InterPro"/>
</dbReference>
<name>A0A1C6RDV6_9ACTN</name>
<evidence type="ECO:0000313" key="3">
    <source>
        <dbReference type="EMBL" id="SCL15320.1"/>
    </source>
</evidence>
<sequence>MAGGVGGGNPAAPAAGLPYPRNMRRLAALAARTPAGRERYVDLLRALAIALVVLGHWLVATVEHDAAGQPTGRSALPDLPWAHPLTWAVQVMPVFFLVGGYANAASLTAHRARGGDATGWLLGRSARLLRPTTTLLVTLTAGALVAFTVGVDASLVRTVTWFATIPLWFLAAYLVMVPLTPLTHAAHRRWGLAVPVALAALVALGDLGRAFGPAEAALPNYLFGWLAVHQLGFAWHDARVAGRDAGTGGTTDDSAAGRRGEPGGAAGGRGIRSRRLPLSRRAAAAMLAGGLAVAVLLTWPGPYPVSMINVPGERLDNAAPPSVALLAVATAQLGLILLLRQRTERWLHRSGPWQVVIAVNAVVLTVFLWHLTAAILLVGALDAAGALPTPAAGTGAWYAWRLPWLLMLFVVLAALVAVFGPVEARTRRPGGTAGSGRASGRTGTTRPPAGRWAWLRTALTAAAFAAVVYALVANSTVPREAAEPLGLPVAALVAYLAGAGTLRLLRSGWASPAVPSRRSAPRSGRRAP</sequence>
<dbReference type="AlphaFoldDB" id="A0A1C6RDV6"/>
<gene>
    <name evidence="3" type="ORF">GA0070616_0694</name>
</gene>
<reference evidence="3 4" key="1">
    <citation type="submission" date="2016-06" db="EMBL/GenBank/DDBJ databases">
        <authorList>
            <person name="Kjaerup R.B."/>
            <person name="Dalgaard T.S."/>
            <person name="Juul-Madsen H.R."/>
        </authorList>
    </citation>
    <scope>NUCLEOTIDE SEQUENCE [LARGE SCALE GENOMIC DNA]</scope>
    <source>
        <strain evidence="3 4">DSM 43818</strain>
    </source>
</reference>
<dbReference type="EMBL" id="FMHT01000003">
    <property type="protein sequence ID" value="SCL15320.1"/>
    <property type="molecule type" value="Genomic_DNA"/>
</dbReference>
<accession>A0A1C6RDV6</accession>
<keyword evidence="3" id="KW-0012">Acyltransferase</keyword>
<organism evidence="3 4">
    <name type="scientific">Micromonospora nigra</name>
    <dbReference type="NCBI Taxonomy" id="145857"/>
    <lineage>
        <taxon>Bacteria</taxon>
        <taxon>Bacillati</taxon>
        <taxon>Actinomycetota</taxon>
        <taxon>Actinomycetes</taxon>
        <taxon>Micromonosporales</taxon>
        <taxon>Micromonosporaceae</taxon>
        <taxon>Micromonospora</taxon>
    </lineage>
</organism>
<proteinExistence type="predicted"/>
<evidence type="ECO:0000259" key="2">
    <source>
        <dbReference type="Pfam" id="PF01757"/>
    </source>
</evidence>
<protein>
    <submittedName>
        <fullName evidence="3">Acyltransferase family protein</fullName>
    </submittedName>
</protein>
<dbReference type="Pfam" id="PF01757">
    <property type="entry name" value="Acyl_transf_3"/>
    <property type="match status" value="1"/>
</dbReference>
<dbReference type="InterPro" id="IPR002656">
    <property type="entry name" value="Acyl_transf_3_dom"/>
</dbReference>
<feature type="region of interest" description="Disordered" evidence="1">
    <location>
        <begin position="426"/>
        <end position="449"/>
    </location>
</feature>
<dbReference type="Proteomes" id="UP000199699">
    <property type="component" value="Unassembled WGS sequence"/>
</dbReference>
<keyword evidence="4" id="KW-1185">Reference proteome</keyword>
<evidence type="ECO:0000313" key="4">
    <source>
        <dbReference type="Proteomes" id="UP000199699"/>
    </source>
</evidence>
<feature type="compositionally biased region" description="Low complexity" evidence="1">
    <location>
        <begin position="435"/>
        <end position="449"/>
    </location>
</feature>
<keyword evidence="3" id="KW-0808">Transferase</keyword>
<feature type="domain" description="Acyltransferase 3" evidence="2">
    <location>
        <begin position="39"/>
        <end position="417"/>
    </location>
</feature>
<dbReference type="STRING" id="145857.GA0070616_0694"/>
<feature type="region of interest" description="Disordered" evidence="1">
    <location>
        <begin position="245"/>
        <end position="271"/>
    </location>
</feature>